<keyword evidence="4" id="KW-1185">Reference proteome</keyword>
<organism evidence="3 4">
    <name type="scientific">Trypanosoma conorhini</name>
    <dbReference type="NCBI Taxonomy" id="83891"/>
    <lineage>
        <taxon>Eukaryota</taxon>
        <taxon>Discoba</taxon>
        <taxon>Euglenozoa</taxon>
        <taxon>Kinetoplastea</taxon>
        <taxon>Metakinetoplastina</taxon>
        <taxon>Trypanosomatida</taxon>
        <taxon>Trypanosomatidae</taxon>
        <taxon>Trypanosoma</taxon>
    </lineage>
</organism>
<protein>
    <submittedName>
        <fullName evidence="3">Uncharacterized protein</fullName>
    </submittedName>
</protein>
<feature type="non-terminal residue" evidence="3">
    <location>
        <position position="713"/>
    </location>
</feature>
<dbReference type="EMBL" id="MKKU01001470">
    <property type="protein sequence ID" value="RNE95280.1"/>
    <property type="molecule type" value="Genomic_DNA"/>
</dbReference>
<feature type="compositionally biased region" description="Polar residues" evidence="2">
    <location>
        <begin position="315"/>
        <end position="324"/>
    </location>
</feature>
<evidence type="ECO:0000313" key="4">
    <source>
        <dbReference type="Proteomes" id="UP000284403"/>
    </source>
</evidence>
<dbReference type="RefSeq" id="XP_029223007.1">
    <property type="nucleotide sequence ID" value="XM_029376875.1"/>
</dbReference>
<dbReference type="OrthoDB" id="245575at2759"/>
<feature type="compositionally biased region" description="Basic and acidic residues" evidence="2">
    <location>
        <begin position="243"/>
        <end position="257"/>
    </location>
</feature>
<feature type="compositionally biased region" description="Low complexity" evidence="2">
    <location>
        <begin position="288"/>
        <end position="300"/>
    </location>
</feature>
<sequence length="713" mass="79329">MSLMDDDSSTYCSRQTRRSISLSQTPERGSLALEQPPEVASTGSVAHSLTGAIAETAEHQEPEQVKTSAEAHEGGAAPSGSAARQFSAQSIPDGKVTNTEVAGVASAEGAAEPENPEDAEDGASSIEFAIDDGTIPASKSSPPSIMFLQEAPVATSCETNLRPQRVGGGEGRVADTIDGNGAEDGSAHDGDACAEQHRCENNKPVEDAQKIDFRPSHEKAVAALVEMRRTPVESESRLQSGGKGRDAQGESTPRREGGAGLRSQRSSRGSCASLGSKNAEQMGRHGARSNSSRAVASTRSASEDSNPRKKWGSHGTPSARSYSSDRGAGCARKGFERRDVKPSPYRGRAPSSPRRAHGGACSSQTQTTPLRHTVVHSPALERFRRYRMLESPTPGRREKKEEILALLDDEMDTVRNEVRECDVAMERAMLRNPFERLYHMNNRRDRDERRSRILHYLKLDEAKQRLLAESAEDEQRRREWRREYERRREELFERLHFTDSARAESSQFDTSQSVRNGMTAANDALFERLYKEAVESMAEKQERARRAERKREQKEMEEALHARILARLEMETPSRRMLTSQERESRANAIQSELLQNPDQLREYLKTNRLSKKNEELLAWRLTRQGYRSAASLAQEKQKKELEGCTFRPKTNTGFNMRCCSAAVSYSRATLASSSRRKKSDAEPAPATSPQRSSSRSQKLACEELYKKAVKQR</sequence>
<feature type="region of interest" description="Disordered" evidence="2">
    <location>
        <begin position="1"/>
        <end position="124"/>
    </location>
</feature>
<reference evidence="3 4" key="1">
    <citation type="journal article" date="2018" name="BMC Genomics">
        <title>Genomic comparison of Trypanosoma conorhini and Trypanosoma rangeli to Trypanosoma cruzi strains of high and low virulence.</title>
        <authorList>
            <person name="Bradwell K.R."/>
            <person name="Koparde V.N."/>
            <person name="Matveyev A.V."/>
            <person name="Serrano M.G."/>
            <person name="Alves J.M."/>
            <person name="Parikh H."/>
            <person name="Huang B."/>
            <person name="Lee V."/>
            <person name="Espinosa-Alvarez O."/>
            <person name="Ortiz P.A."/>
            <person name="Costa-Martins A.G."/>
            <person name="Teixeira M.M."/>
            <person name="Buck G.A."/>
        </authorList>
    </citation>
    <scope>NUCLEOTIDE SEQUENCE [LARGE SCALE GENOMIC DNA]</scope>
    <source>
        <strain evidence="3 4">025E</strain>
    </source>
</reference>
<evidence type="ECO:0000256" key="1">
    <source>
        <dbReference type="SAM" id="Coils"/>
    </source>
</evidence>
<feature type="region of interest" description="Disordered" evidence="2">
    <location>
        <begin position="671"/>
        <end position="700"/>
    </location>
</feature>
<feature type="coiled-coil region" evidence="1">
    <location>
        <begin position="530"/>
        <end position="557"/>
    </location>
</feature>
<name>A0A422MQ12_9TRYP</name>
<feature type="compositionally biased region" description="Polar residues" evidence="2">
    <location>
        <begin position="263"/>
        <end position="279"/>
    </location>
</feature>
<evidence type="ECO:0000256" key="2">
    <source>
        <dbReference type="SAM" id="MobiDB-lite"/>
    </source>
</evidence>
<feature type="coiled-coil region" evidence="1">
    <location>
        <begin position="463"/>
        <end position="490"/>
    </location>
</feature>
<feature type="region of interest" description="Disordered" evidence="2">
    <location>
        <begin position="223"/>
        <end position="367"/>
    </location>
</feature>
<feature type="compositionally biased region" description="Polar residues" evidence="2">
    <location>
        <begin position="9"/>
        <end position="27"/>
    </location>
</feature>
<dbReference type="Proteomes" id="UP000284403">
    <property type="component" value="Unassembled WGS sequence"/>
</dbReference>
<evidence type="ECO:0000313" key="3">
    <source>
        <dbReference type="EMBL" id="RNE95280.1"/>
    </source>
</evidence>
<comment type="caution">
    <text evidence="3">The sequence shown here is derived from an EMBL/GenBank/DDBJ whole genome shotgun (WGS) entry which is preliminary data.</text>
</comment>
<keyword evidence="1" id="KW-0175">Coiled coil</keyword>
<feature type="region of interest" description="Disordered" evidence="2">
    <location>
        <begin position="161"/>
        <end position="193"/>
    </location>
</feature>
<feature type="compositionally biased region" description="Polar residues" evidence="2">
    <location>
        <begin position="688"/>
        <end position="698"/>
    </location>
</feature>
<proteinExistence type="predicted"/>
<accession>A0A422MQ12</accession>
<feature type="compositionally biased region" description="Low complexity" evidence="2">
    <location>
        <begin position="100"/>
        <end position="113"/>
    </location>
</feature>
<dbReference type="GeneID" id="40323695"/>
<dbReference type="AlphaFoldDB" id="A0A422MQ12"/>
<gene>
    <name evidence="3" type="ORF">Tco025E_10084</name>
</gene>
<feature type="compositionally biased region" description="Basic and acidic residues" evidence="2">
    <location>
        <begin position="223"/>
        <end position="236"/>
    </location>
</feature>
<feature type="compositionally biased region" description="Basic and acidic residues" evidence="2">
    <location>
        <begin position="56"/>
        <end position="73"/>
    </location>
</feature>